<dbReference type="Gene3D" id="1.10.10.10">
    <property type="entry name" value="Winged helix-like DNA-binding domain superfamily/Winged helix DNA-binding domain"/>
    <property type="match status" value="1"/>
</dbReference>
<dbReference type="InterPro" id="IPR000524">
    <property type="entry name" value="Tscrpt_reg_HTH_GntR"/>
</dbReference>
<evidence type="ECO:0000259" key="4">
    <source>
        <dbReference type="PROSITE" id="PS50949"/>
    </source>
</evidence>
<reference evidence="5" key="1">
    <citation type="submission" date="2020-11" db="EMBL/GenBank/DDBJ databases">
        <title>Agrobacterium vitis strain K377 genome.</title>
        <authorList>
            <person name="Xi H."/>
        </authorList>
    </citation>
    <scope>NUCLEOTIDE SEQUENCE</scope>
    <source>
        <strain evidence="5">K377</strain>
    </source>
</reference>
<dbReference type="InterPro" id="IPR036390">
    <property type="entry name" value="WH_DNA-bd_sf"/>
</dbReference>
<dbReference type="GO" id="GO:0003677">
    <property type="term" value="F:DNA binding"/>
    <property type="evidence" value="ECO:0007669"/>
    <property type="project" value="UniProtKB-KW"/>
</dbReference>
<dbReference type="Gene3D" id="1.20.120.530">
    <property type="entry name" value="GntR ligand-binding domain-like"/>
    <property type="match status" value="1"/>
</dbReference>
<dbReference type="GO" id="GO:0003700">
    <property type="term" value="F:DNA-binding transcription factor activity"/>
    <property type="evidence" value="ECO:0007669"/>
    <property type="project" value="InterPro"/>
</dbReference>
<dbReference type="PANTHER" id="PTHR43537">
    <property type="entry name" value="TRANSCRIPTIONAL REGULATOR, GNTR FAMILY"/>
    <property type="match status" value="1"/>
</dbReference>
<dbReference type="SUPFAM" id="SSF48008">
    <property type="entry name" value="GntR ligand-binding domain-like"/>
    <property type="match status" value="1"/>
</dbReference>
<dbReference type="SMART" id="SM00895">
    <property type="entry name" value="FCD"/>
    <property type="match status" value="1"/>
</dbReference>
<dbReference type="AlphaFoldDB" id="A0AAE2RCD6"/>
<proteinExistence type="predicted"/>
<organism evidence="5 6">
    <name type="scientific">Agrobacterium vitis</name>
    <name type="common">Rhizobium vitis</name>
    <dbReference type="NCBI Taxonomy" id="373"/>
    <lineage>
        <taxon>Bacteria</taxon>
        <taxon>Pseudomonadati</taxon>
        <taxon>Pseudomonadota</taxon>
        <taxon>Alphaproteobacteria</taxon>
        <taxon>Hyphomicrobiales</taxon>
        <taxon>Rhizobiaceae</taxon>
        <taxon>Rhizobium/Agrobacterium group</taxon>
        <taxon>Agrobacterium</taxon>
    </lineage>
</organism>
<dbReference type="PANTHER" id="PTHR43537:SF24">
    <property type="entry name" value="GLUCONATE OPERON TRANSCRIPTIONAL REPRESSOR"/>
    <property type="match status" value="1"/>
</dbReference>
<dbReference type="CDD" id="cd07377">
    <property type="entry name" value="WHTH_GntR"/>
    <property type="match status" value="1"/>
</dbReference>
<gene>
    <name evidence="5" type="ORF">IEI95_007420</name>
</gene>
<keyword evidence="3" id="KW-0804">Transcription</keyword>
<dbReference type="Pfam" id="PF07729">
    <property type="entry name" value="FCD"/>
    <property type="match status" value="1"/>
</dbReference>
<dbReference type="InterPro" id="IPR008920">
    <property type="entry name" value="TF_FadR/GntR_C"/>
</dbReference>
<evidence type="ECO:0000313" key="6">
    <source>
        <dbReference type="Proteomes" id="UP000655037"/>
    </source>
</evidence>
<dbReference type="PROSITE" id="PS50949">
    <property type="entry name" value="HTH_GNTR"/>
    <property type="match status" value="1"/>
</dbReference>
<feature type="domain" description="HTH gntR-type" evidence="4">
    <location>
        <begin position="12"/>
        <end position="79"/>
    </location>
</feature>
<dbReference type="InterPro" id="IPR036388">
    <property type="entry name" value="WH-like_DNA-bd_sf"/>
</dbReference>
<dbReference type="RefSeq" id="WP_071206340.1">
    <property type="nucleotide sequence ID" value="NZ_CP118261.1"/>
</dbReference>
<evidence type="ECO:0000313" key="5">
    <source>
        <dbReference type="EMBL" id="MBF2714090.1"/>
    </source>
</evidence>
<dbReference type="EMBL" id="JACXXJ020000003">
    <property type="protein sequence ID" value="MBF2714090.1"/>
    <property type="molecule type" value="Genomic_DNA"/>
</dbReference>
<evidence type="ECO:0000256" key="3">
    <source>
        <dbReference type="ARBA" id="ARBA00023163"/>
    </source>
</evidence>
<keyword evidence="2" id="KW-0238">DNA-binding</keyword>
<keyword evidence="1" id="KW-0805">Transcription regulation</keyword>
<dbReference type="InterPro" id="IPR011711">
    <property type="entry name" value="GntR_C"/>
</dbReference>
<accession>A0AAE2RCD6</accession>
<name>A0AAE2RCD6_AGRVI</name>
<evidence type="ECO:0000256" key="2">
    <source>
        <dbReference type="ARBA" id="ARBA00023125"/>
    </source>
</evidence>
<comment type="caution">
    <text evidence="5">The sequence shown here is derived from an EMBL/GenBank/DDBJ whole genome shotgun (WGS) entry which is preliminary data.</text>
</comment>
<sequence>MQTKIDRGAVNGTVLDETVRALRSAILEGRFRPGDRLVEAELCQLLSISRPSLREALRRLEAERLVDIIPNRGPIVPVLPWSKAQEIYQARNLLEAEAAALAARNALPSDLEEMRGALAAFRHAVEQGNAAGQISHTREFYDSILRSAGNSVIAEIIDGLHARISFLRGMSMSQPGRARASLEEMSAIADAISEGDEQRARKTAAAHVINASRAAAEVYARSGRASYGVKHLATD</sequence>
<dbReference type="Pfam" id="PF00392">
    <property type="entry name" value="GntR"/>
    <property type="match status" value="1"/>
</dbReference>
<evidence type="ECO:0000256" key="1">
    <source>
        <dbReference type="ARBA" id="ARBA00023015"/>
    </source>
</evidence>
<dbReference type="SMART" id="SM00345">
    <property type="entry name" value="HTH_GNTR"/>
    <property type="match status" value="1"/>
</dbReference>
<dbReference type="SUPFAM" id="SSF46785">
    <property type="entry name" value="Winged helix' DNA-binding domain"/>
    <property type="match status" value="1"/>
</dbReference>
<dbReference type="Proteomes" id="UP000655037">
    <property type="component" value="Unassembled WGS sequence"/>
</dbReference>
<protein>
    <submittedName>
        <fullName evidence="5">GntR family transcriptional regulator</fullName>
    </submittedName>
</protein>